<dbReference type="InterPro" id="IPR016040">
    <property type="entry name" value="NAD(P)-bd_dom"/>
</dbReference>
<accession>A0ABT8YKC7</accession>
<dbReference type="EMBL" id="JAUOZU010000006">
    <property type="protein sequence ID" value="MDO6964156.1"/>
    <property type="molecule type" value="Genomic_DNA"/>
</dbReference>
<feature type="domain" description="NAD(P)-binding" evidence="1">
    <location>
        <begin position="9"/>
        <end position="191"/>
    </location>
</feature>
<dbReference type="Pfam" id="PF13460">
    <property type="entry name" value="NAD_binding_10"/>
    <property type="match status" value="1"/>
</dbReference>
<dbReference type="PANTHER" id="PTHR47129">
    <property type="entry name" value="QUINONE OXIDOREDUCTASE 2"/>
    <property type="match status" value="1"/>
</dbReference>
<dbReference type="CDD" id="cd05269">
    <property type="entry name" value="TMR_SDR_a"/>
    <property type="match status" value="1"/>
</dbReference>
<dbReference type="InterPro" id="IPR052718">
    <property type="entry name" value="NmrA-type_oxidoreductase"/>
</dbReference>
<dbReference type="RefSeq" id="WP_304376064.1">
    <property type="nucleotide sequence ID" value="NZ_JAUOZU010000006.1"/>
</dbReference>
<dbReference type="EC" id="1.6.5.2" evidence="2"/>
<evidence type="ECO:0000259" key="1">
    <source>
        <dbReference type="Pfam" id="PF13460"/>
    </source>
</evidence>
<proteinExistence type="predicted"/>
<sequence>MAQKLLLTGAAGHLGKLTLDSLLARGVAAGDIIATTRDPSKLADYAAKGVEVRQADFNDLEGLTKAFAGADRLAIVSTDAIDGIGTRLKQQTNAVQAAKAAGVKHIIYTSMPNPGPESKITFAGDHRGTEEAVKASGLSFTILRNAWYQENLFMSLPQAFASGQWYTSAGEGKVTHVSRADCADALAAALSATTTESKTYTLTGPEKFTTAEIAALASQIVGKPLNVVHLTDEQLAGGMKAAGVPEFMIPFLVGFDANTREGGIDLVTDDVETLTGHKASPLKAFFEANKAAFG</sequence>
<keyword evidence="3" id="KW-1185">Reference proteome</keyword>
<dbReference type="Proteomes" id="UP001174932">
    <property type="component" value="Unassembled WGS sequence"/>
</dbReference>
<reference evidence="2" key="2">
    <citation type="submission" date="2023-07" db="EMBL/GenBank/DDBJ databases">
        <authorList>
            <person name="Shen H."/>
        </authorList>
    </citation>
    <scope>NUCLEOTIDE SEQUENCE</scope>
    <source>
        <strain evidence="2">TNR-22</strain>
    </source>
</reference>
<dbReference type="SUPFAM" id="SSF51735">
    <property type="entry name" value="NAD(P)-binding Rossmann-fold domains"/>
    <property type="match status" value="1"/>
</dbReference>
<dbReference type="Gene3D" id="3.40.50.720">
    <property type="entry name" value="NAD(P)-binding Rossmann-like Domain"/>
    <property type="match status" value="1"/>
</dbReference>
<name>A0ABT8YKC7_9HYPH</name>
<dbReference type="PANTHER" id="PTHR47129:SF1">
    <property type="entry name" value="NMRA-LIKE DOMAIN-CONTAINING PROTEIN"/>
    <property type="match status" value="1"/>
</dbReference>
<evidence type="ECO:0000313" key="2">
    <source>
        <dbReference type="EMBL" id="MDO6964156.1"/>
    </source>
</evidence>
<keyword evidence="2" id="KW-0560">Oxidoreductase</keyword>
<reference evidence="2" key="1">
    <citation type="journal article" date="2015" name="Int. J. Syst. Evol. Microbiol.">
        <title>Rhizobium alvei sp. nov., isolated from a freshwater river.</title>
        <authorList>
            <person name="Sheu S.Y."/>
            <person name="Huang H.W."/>
            <person name="Young C.C."/>
            <person name="Chen W.M."/>
        </authorList>
    </citation>
    <scope>NUCLEOTIDE SEQUENCE</scope>
    <source>
        <strain evidence="2">TNR-22</strain>
    </source>
</reference>
<gene>
    <name evidence="2" type="ORF">Q4481_09325</name>
</gene>
<evidence type="ECO:0000313" key="3">
    <source>
        <dbReference type="Proteomes" id="UP001174932"/>
    </source>
</evidence>
<comment type="caution">
    <text evidence="2">The sequence shown here is derived from an EMBL/GenBank/DDBJ whole genome shotgun (WGS) entry which is preliminary data.</text>
</comment>
<organism evidence="2 3">
    <name type="scientific">Rhizobium alvei</name>
    <dbReference type="NCBI Taxonomy" id="1132659"/>
    <lineage>
        <taxon>Bacteria</taxon>
        <taxon>Pseudomonadati</taxon>
        <taxon>Pseudomonadota</taxon>
        <taxon>Alphaproteobacteria</taxon>
        <taxon>Hyphomicrobiales</taxon>
        <taxon>Rhizobiaceae</taxon>
        <taxon>Rhizobium/Agrobacterium group</taxon>
        <taxon>Rhizobium</taxon>
    </lineage>
</organism>
<dbReference type="GO" id="GO:0003955">
    <property type="term" value="F:NAD(P)H dehydrogenase (quinone) activity"/>
    <property type="evidence" value="ECO:0007669"/>
    <property type="project" value="UniProtKB-EC"/>
</dbReference>
<dbReference type="InterPro" id="IPR036291">
    <property type="entry name" value="NAD(P)-bd_dom_sf"/>
</dbReference>
<dbReference type="Gene3D" id="3.90.25.10">
    <property type="entry name" value="UDP-galactose 4-epimerase, domain 1"/>
    <property type="match status" value="1"/>
</dbReference>
<protein>
    <submittedName>
        <fullName evidence="2">SDR family oxidoreductase</fullName>
        <ecNumber evidence="2">1.6.5.2</ecNumber>
    </submittedName>
</protein>